<dbReference type="Proteomes" id="UP000559404">
    <property type="component" value="Unassembled WGS sequence"/>
</dbReference>
<reference evidence="2 3" key="1">
    <citation type="submission" date="2020-07" db="EMBL/GenBank/DDBJ databases">
        <authorList>
            <person name="Li M."/>
        </authorList>
    </citation>
    <scope>NUCLEOTIDE SEQUENCE [LARGE SCALE GENOMIC DNA]</scope>
    <source>
        <strain evidence="2 3">DSM 23284</strain>
    </source>
</reference>
<comment type="similarity">
    <text evidence="1">Belongs to the RlmJ family.</text>
</comment>
<gene>
    <name evidence="1" type="primary">rlmJ</name>
    <name evidence="2" type="ORF">H1W37_05955</name>
</gene>
<dbReference type="Pfam" id="PF04378">
    <property type="entry name" value="RsmJ"/>
    <property type="match status" value="1"/>
</dbReference>
<comment type="caution">
    <text evidence="2">The sequence shown here is derived from an EMBL/GenBank/DDBJ whole genome shotgun (WGS) entry which is preliminary data.</text>
</comment>
<feature type="binding site" evidence="1">
    <location>
        <position position="104"/>
    </location>
    <ligand>
        <name>S-adenosyl-L-methionine</name>
        <dbReference type="ChEBI" id="CHEBI:59789"/>
    </ligand>
</feature>
<comment type="catalytic activity">
    <reaction evidence="1">
        <text>adenosine(2030) in 23S rRNA + S-adenosyl-L-methionine = N(6)-methyladenosine(2030) in 23S rRNA + S-adenosyl-L-homocysteine + H(+)</text>
        <dbReference type="Rhea" id="RHEA:43736"/>
        <dbReference type="Rhea" id="RHEA-COMP:10668"/>
        <dbReference type="Rhea" id="RHEA-COMP:10669"/>
        <dbReference type="ChEBI" id="CHEBI:15378"/>
        <dbReference type="ChEBI" id="CHEBI:57856"/>
        <dbReference type="ChEBI" id="CHEBI:59789"/>
        <dbReference type="ChEBI" id="CHEBI:74411"/>
        <dbReference type="ChEBI" id="CHEBI:74449"/>
        <dbReference type="EC" id="2.1.1.266"/>
    </reaction>
</comment>
<organism evidence="2 3">
    <name type="scientific">Stappia taiwanensis</name>
    <dbReference type="NCBI Taxonomy" id="992267"/>
    <lineage>
        <taxon>Bacteria</taxon>
        <taxon>Pseudomonadati</taxon>
        <taxon>Pseudomonadota</taxon>
        <taxon>Alphaproteobacteria</taxon>
        <taxon>Hyphomicrobiales</taxon>
        <taxon>Stappiaceae</taxon>
        <taxon>Stappia</taxon>
    </lineage>
</organism>
<keyword evidence="1" id="KW-0949">S-adenosyl-L-methionine</keyword>
<dbReference type="GO" id="GO:0005829">
    <property type="term" value="C:cytosol"/>
    <property type="evidence" value="ECO:0007669"/>
    <property type="project" value="TreeGrafter"/>
</dbReference>
<keyword evidence="1" id="KW-0694">RNA-binding</keyword>
<dbReference type="InterPro" id="IPR007473">
    <property type="entry name" value="RlmJ"/>
</dbReference>
<feature type="binding site" evidence="1">
    <location>
        <position position="122"/>
    </location>
    <ligand>
        <name>S-adenosyl-L-methionine</name>
        <dbReference type="ChEBI" id="CHEBI:59789"/>
    </ligand>
</feature>
<accession>A0A838XW60</accession>
<feature type="site" description="Interaction with substrate rRNA" evidence="1">
    <location>
        <position position="3"/>
    </location>
</feature>
<name>A0A838XW60_9HYPH</name>
<feature type="binding site" evidence="1">
    <location>
        <begin position="147"/>
        <end position="148"/>
    </location>
    <ligand>
        <name>S-adenosyl-L-methionine</name>
        <dbReference type="ChEBI" id="CHEBI:59789"/>
    </ligand>
</feature>
<dbReference type="HAMAP" id="MF_00934">
    <property type="entry name" value="23SrRNA_methyltr_J"/>
    <property type="match status" value="1"/>
</dbReference>
<feature type="binding site" evidence="1">
    <location>
        <position position="18"/>
    </location>
    <ligand>
        <name>S-adenosyl-L-methionine</name>
        <dbReference type="ChEBI" id="CHEBI:59789"/>
    </ligand>
</feature>
<keyword evidence="1" id="KW-0698">rRNA processing</keyword>
<dbReference type="AlphaFoldDB" id="A0A838XW60"/>
<dbReference type="GO" id="GO:0070475">
    <property type="term" value="P:rRNA base methylation"/>
    <property type="evidence" value="ECO:0007669"/>
    <property type="project" value="UniProtKB-UniRule"/>
</dbReference>
<feature type="active site" description="Proton acceptor" evidence="1">
    <location>
        <position position="168"/>
    </location>
</feature>
<feature type="binding site" evidence="1">
    <location>
        <position position="168"/>
    </location>
    <ligand>
        <name>S-adenosyl-L-methionine</name>
        <dbReference type="ChEBI" id="CHEBI:59789"/>
    </ligand>
</feature>
<comment type="subunit">
    <text evidence="1">Monomer.</text>
</comment>
<keyword evidence="3" id="KW-1185">Reference proteome</keyword>
<feature type="binding site" evidence="1">
    <location>
        <position position="41"/>
    </location>
    <ligand>
        <name>S-adenosyl-L-methionine</name>
        <dbReference type="ChEBI" id="CHEBI:59789"/>
    </ligand>
</feature>
<keyword evidence="1 2" id="KW-0489">Methyltransferase</keyword>
<evidence type="ECO:0000256" key="1">
    <source>
        <dbReference type="HAMAP-Rule" id="MF_00934"/>
    </source>
</evidence>
<dbReference type="EMBL" id="JACEON010000004">
    <property type="protein sequence ID" value="MBA4611183.1"/>
    <property type="molecule type" value="Genomic_DNA"/>
</dbReference>
<dbReference type="PANTHER" id="PTHR37426:SF1">
    <property type="entry name" value="RIBOSOMAL RNA LARGE SUBUNIT METHYLTRANSFERASE J"/>
    <property type="match status" value="1"/>
</dbReference>
<keyword evidence="1 2" id="KW-0808">Transferase</keyword>
<dbReference type="GO" id="GO:0036307">
    <property type="term" value="F:23S rRNA (adenine(2030)-N(6))-methyltransferase activity"/>
    <property type="evidence" value="ECO:0007669"/>
    <property type="project" value="UniProtKB-UniRule"/>
</dbReference>
<dbReference type="RefSeq" id="WP_181759380.1">
    <property type="nucleotide sequence ID" value="NZ_BMCR01000002.1"/>
</dbReference>
<sequence>MNYRHAFHAGNIGDVLKHMVLALVIEYLKKKPGAFRVIDTHAGIGRYDLSGDEAQRTGEWRDGIGRVLAADIPEAVATELAPWLETVLAVNAGAGDELRTYPGSPLLARMMLRAQDRLTATELHPEDHATLAALFAGDRQVKVIELDGWLALRGFLPPKERRGLVLIDPPFEATDEFDTLADGLIRGWKRWPTGVYLVWFPIKDRKTVNRFYTRLREAGIGRMLSAELFAGSPEPNGPMRGSGLLAINPPWTLANSLECALPWLTQTLARGPDANWRLIPLADE</sequence>
<dbReference type="InterPro" id="IPR029063">
    <property type="entry name" value="SAM-dependent_MTases_sf"/>
</dbReference>
<evidence type="ECO:0000313" key="3">
    <source>
        <dbReference type="Proteomes" id="UP000559404"/>
    </source>
</evidence>
<comment type="function">
    <text evidence="1">Specifically methylates the adenine in position 2030 of 23S rRNA.</text>
</comment>
<dbReference type="SUPFAM" id="SSF53335">
    <property type="entry name" value="S-adenosyl-L-methionine-dependent methyltransferases"/>
    <property type="match status" value="1"/>
</dbReference>
<dbReference type="Gene3D" id="3.40.50.150">
    <property type="entry name" value="Vaccinia Virus protein VP39"/>
    <property type="match status" value="1"/>
</dbReference>
<dbReference type="EC" id="2.1.1.266" evidence="1"/>
<evidence type="ECO:0000313" key="2">
    <source>
        <dbReference type="EMBL" id="MBA4611183.1"/>
    </source>
</evidence>
<protein>
    <recommendedName>
        <fullName evidence="1">Ribosomal RNA large subunit methyltransferase J</fullName>
        <ecNumber evidence="1">2.1.1.266</ecNumber>
    </recommendedName>
    <alternativeName>
        <fullName evidence="1">23S rRNA (adenine(2030)-N6)-methyltransferase</fullName>
    </alternativeName>
    <alternativeName>
        <fullName evidence="1">23S rRNA m6A2030 methyltransferase</fullName>
    </alternativeName>
</protein>
<reference evidence="2 3" key="2">
    <citation type="submission" date="2020-08" db="EMBL/GenBank/DDBJ databases">
        <title>Stappia taiwanensis sp. nov., isolated from a coastal thermal spring.</title>
        <authorList>
            <person name="Kampfer P."/>
        </authorList>
    </citation>
    <scope>NUCLEOTIDE SEQUENCE [LARGE SCALE GENOMIC DNA]</scope>
    <source>
        <strain evidence="2 3">DSM 23284</strain>
    </source>
</reference>
<dbReference type="PANTHER" id="PTHR37426">
    <property type="entry name" value="RIBOSOMAL RNA LARGE SUBUNIT METHYLTRANSFERASE J"/>
    <property type="match status" value="1"/>
</dbReference>
<dbReference type="GO" id="GO:0003723">
    <property type="term" value="F:RNA binding"/>
    <property type="evidence" value="ECO:0007669"/>
    <property type="project" value="UniProtKB-UniRule"/>
</dbReference>
<proteinExistence type="inferred from homology"/>